<dbReference type="InterPro" id="IPR036291">
    <property type="entry name" value="NAD(P)-bd_dom_sf"/>
</dbReference>
<dbReference type="UniPathway" id="UPA00028">
    <property type="reaction ID" value="UER00004"/>
</dbReference>
<evidence type="ECO:0000313" key="13">
    <source>
        <dbReference type="EMBL" id="ABF14320.1"/>
    </source>
</evidence>
<gene>
    <name evidence="13" type="primary">panE</name>
    <name evidence="13" type="ordered locus">BCI_0272</name>
</gene>
<evidence type="ECO:0000256" key="4">
    <source>
        <dbReference type="ARBA" id="ARBA00019465"/>
    </source>
</evidence>
<accession>Q1LTJ2</accession>
<dbReference type="STRING" id="374463.BCI_0272"/>
<evidence type="ECO:0000256" key="1">
    <source>
        <dbReference type="ARBA" id="ARBA00004994"/>
    </source>
</evidence>
<keyword evidence="5 10" id="KW-0566">Pantothenate biosynthesis</keyword>
<evidence type="ECO:0000256" key="6">
    <source>
        <dbReference type="ARBA" id="ARBA00022857"/>
    </source>
</evidence>
<evidence type="ECO:0000256" key="5">
    <source>
        <dbReference type="ARBA" id="ARBA00022655"/>
    </source>
</evidence>
<comment type="catalytic activity">
    <reaction evidence="9 10">
        <text>(R)-pantoate + NADP(+) = 2-dehydropantoate + NADPH + H(+)</text>
        <dbReference type="Rhea" id="RHEA:16233"/>
        <dbReference type="ChEBI" id="CHEBI:11561"/>
        <dbReference type="ChEBI" id="CHEBI:15378"/>
        <dbReference type="ChEBI" id="CHEBI:15980"/>
        <dbReference type="ChEBI" id="CHEBI:57783"/>
        <dbReference type="ChEBI" id="CHEBI:58349"/>
        <dbReference type="EC" id="1.1.1.169"/>
    </reaction>
</comment>
<dbReference type="Gene3D" id="1.10.1040.10">
    <property type="entry name" value="N-(1-d-carboxylethyl)-l-norvaline Dehydrogenase, domain 2"/>
    <property type="match status" value="1"/>
</dbReference>
<dbReference type="InterPro" id="IPR050838">
    <property type="entry name" value="Ketopantoate_reductase"/>
</dbReference>
<evidence type="ECO:0000256" key="9">
    <source>
        <dbReference type="ARBA" id="ARBA00048793"/>
    </source>
</evidence>
<dbReference type="NCBIfam" id="NF005087">
    <property type="entry name" value="PRK06522.1-1"/>
    <property type="match status" value="1"/>
</dbReference>
<dbReference type="Pfam" id="PF02558">
    <property type="entry name" value="ApbA"/>
    <property type="match status" value="1"/>
</dbReference>
<evidence type="ECO:0000256" key="3">
    <source>
        <dbReference type="ARBA" id="ARBA00013014"/>
    </source>
</evidence>
<dbReference type="InterPro" id="IPR008927">
    <property type="entry name" value="6-PGluconate_DH-like_C_sf"/>
</dbReference>
<reference evidence="13 14" key="1">
    <citation type="journal article" date="2006" name="PLoS Biol.">
        <title>Metabolic complementarity and genomics of the dual bacterial symbiosis of sharpshooters.</title>
        <authorList>
            <person name="Wu D."/>
            <person name="Daugherty S.C."/>
            <person name="Van Aken S.E."/>
            <person name="Pai G.H."/>
            <person name="Watkins K.L."/>
            <person name="Khouri H."/>
            <person name="Tallon L.J."/>
            <person name="Zaborsky J.M."/>
            <person name="Dunbar H.E."/>
            <person name="Tran P.L."/>
            <person name="Moran N.A."/>
            <person name="Eisen J.A."/>
        </authorList>
    </citation>
    <scope>NUCLEOTIDE SEQUENCE [LARGE SCALE GENOMIC DNA]</scope>
    <source>
        <strain evidence="13">Hc</strain>
    </source>
</reference>
<evidence type="ECO:0000259" key="12">
    <source>
        <dbReference type="Pfam" id="PF08546"/>
    </source>
</evidence>
<comment type="function">
    <text evidence="10">Catalyzes the NADPH-dependent reduction of ketopantoate into pantoic acid.</text>
</comment>
<dbReference type="EMBL" id="CP000238">
    <property type="protein sequence ID" value="ABF14320.1"/>
    <property type="molecule type" value="Genomic_DNA"/>
</dbReference>
<dbReference type="GO" id="GO:0015940">
    <property type="term" value="P:pantothenate biosynthetic process"/>
    <property type="evidence" value="ECO:0007669"/>
    <property type="project" value="UniProtKB-UniPathway"/>
</dbReference>
<protein>
    <recommendedName>
        <fullName evidence="4 10">2-dehydropantoate 2-reductase</fullName>
        <ecNumber evidence="3 10">1.1.1.169</ecNumber>
    </recommendedName>
    <alternativeName>
        <fullName evidence="8 10">Ketopantoate reductase</fullName>
    </alternativeName>
</protein>
<dbReference type="Pfam" id="PF08546">
    <property type="entry name" value="ApbA_C"/>
    <property type="match status" value="1"/>
</dbReference>
<feature type="domain" description="Ketopantoate reductase C-terminal" evidence="12">
    <location>
        <begin position="168"/>
        <end position="285"/>
    </location>
</feature>
<dbReference type="Proteomes" id="UP000002427">
    <property type="component" value="Chromosome"/>
</dbReference>
<dbReference type="InterPro" id="IPR013332">
    <property type="entry name" value="KPR_N"/>
</dbReference>
<evidence type="ECO:0000256" key="2">
    <source>
        <dbReference type="ARBA" id="ARBA00007870"/>
    </source>
</evidence>
<dbReference type="PANTHER" id="PTHR43765:SF2">
    <property type="entry name" value="2-DEHYDROPANTOATE 2-REDUCTASE"/>
    <property type="match status" value="1"/>
</dbReference>
<dbReference type="EC" id="1.1.1.169" evidence="3 10"/>
<evidence type="ECO:0000313" key="14">
    <source>
        <dbReference type="Proteomes" id="UP000002427"/>
    </source>
</evidence>
<keyword evidence="7 10" id="KW-0560">Oxidoreductase</keyword>
<sequence>MLGCGALGKLWLTAFIRQGHIVQGWLQVPKRFFTVNIRSYDGIESIFLLPANNVNLLNNSEILLVTLKARHVSKAIRKILPKLRSNCIILLIHNGLGIKEELPKLIQPLLLGTTTHAAYSKEGKIYHISTGITSIGPGNTKAKSCNQIIDILHQVMPKVIWYNNITISSWIKLAVNCVINPLSVVYNCCNGELEHHYDEITAICREVIIVMNYEGYNPNYDLLLLYICKVIHNTSSNISSMLQDIRANKISEIDYINGYLLKRARFYGLKLPVNQWLFNYIKDKEQRYK</sequence>
<comment type="similarity">
    <text evidence="2 10">Belongs to the ketopantoate reductase family.</text>
</comment>
<proteinExistence type="inferred from homology"/>
<evidence type="ECO:0000256" key="10">
    <source>
        <dbReference type="RuleBase" id="RU362068"/>
    </source>
</evidence>
<dbReference type="GO" id="GO:0008677">
    <property type="term" value="F:2-dehydropantoate 2-reductase activity"/>
    <property type="evidence" value="ECO:0007669"/>
    <property type="project" value="UniProtKB-EC"/>
</dbReference>
<dbReference type="Gene3D" id="3.40.50.720">
    <property type="entry name" value="NAD(P)-binding Rossmann-like Domain"/>
    <property type="match status" value="1"/>
</dbReference>
<evidence type="ECO:0000259" key="11">
    <source>
        <dbReference type="Pfam" id="PF02558"/>
    </source>
</evidence>
<dbReference type="SUPFAM" id="SSF51735">
    <property type="entry name" value="NAD(P)-binding Rossmann-fold domains"/>
    <property type="match status" value="1"/>
</dbReference>
<evidence type="ECO:0000256" key="7">
    <source>
        <dbReference type="ARBA" id="ARBA00023002"/>
    </source>
</evidence>
<dbReference type="KEGG" id="bci:BCI_0272"/>
<dbReference type="GO" id="GO:0005737">
    <property type="term" value="C:cytoplasm"/>
    <property type="evidence" value="ECO:0007669"/>
    <property type="project" value="TreeGrafter"/>
</dbReference>
<dbReference type="SUPFAM" id="SSF48179">
    <property type="entry name" value="6-phosphogluconate dehydrogenase C-terminal domain-like"/>
    <property type="match status" value="1"/>
</dbReference>
<dbReference type="HOGENOM" id="CLU_031468_0_1_6"/>
<feature type="domain" description="Ketopantoate reductase N-terminal" evidence="11">
    <location>
        <begin position="2"/>
        <end position="138"/>
    </location>
</feature>
<dbReference type="PANTHER" id="PTHR43765">
    <property type="entry name" value="2-DEHYDROPANTOATE 2-REDUCTASE-RELATED"/>
    <property type="match status" value="1"/>
</dbReference>
<dbReference type="InterPro" id="IPR013328">
    <property type="entry name" value="6PGD_dom2"/>
</dbReference>
<comment type="pathway">
    <text evidence="1 10">Cofactor biosynthesis; (R)-pantothenate biosynthesis; (R)-pantoate from 3-methyl-2-oxobutanoate: step 2/2.</text>
</comment>
<dbReference type="InterPro" id="IPR013752">
    <property type="entry name" value="KPA_reductase"/>
</dbReference>
<keyword evidence="14" id="KW-1185">Reference proteome</keyword>
<organism evidence="13 14">
    <name type="scientific">Baumannia cicadellinicola subsp. Homalodisca coagulata</name>
    <dbReference type="NCBI Taxonomy" id="374463"/>
    <lineage>
        <taxon>Bacteria</taxon>
        <taxon>Pseudomonadati</taxon>
        <taxon>Pseudomonadota</taxon>
        <taxon>Gammaproteobacteria</taxon>
        <taxon>Candidatus Palibaumannia</taxon>
    </lineage>
</organism>
<keyword evidence="6 10" id="KW-0521">NADP</keyword>
<name>Q1LTJ2_BAUCH</name>
<dbReference type="GO" id="GO:0050661">
    <property type="term" value="F:NADP binding"/>
    <property type="evidence" value="ECO:0007669"/>
    <property type="project" value="TreeGrafter"/>
</dbReference>
<dbReference type="NCBIfam" id="TIGR00745">
    <property type="entry name" value="apbA_panE"/>
    <property type="match status" value="1"/>
</dbReference>
<dbReference type="AlphaFoldDB" id="Q1LTJ2"/>
<dbReference type="InterPro" id="IPR003710">
    <property type="entry name" value="ApbA"/>
</dbReference>
<evidence type="ECO:0000256" key="8">
    <source>
        <dbReference type="ARBA" id="ARBA00032024"/>
    </source>
</evidence>